<dbReference type="InterPro" id="IPR006461">
    <property type="entry name" value="PLAC_motif_containing"/>
</dbReference>
<keyword evidence="2" id="KW-1185">Reference proteome</keyword>
<proteinExistence type="predicted"/>
<protein>
    <submittedName>
        <fullName evidence="1">Duf614 family protein-related</fullName>
    </submittedName>
</protein>
<evidence type="ECO:0000313" key="1">
    <source>
        <dbReference type="EMBL" id="KAJ5077557.1"/>
    </source>
</evidence>
<name>A0A9Q0LRB0_ANAIG</name>
<dbReference type="EMBL" id="JAPDFW010000057">
    <property type="protein sequence ID" value="KAJ5077557.1"/>
    <property type="molecule type" value="Genomic_DNA"/>
</dbReference>
<reference evidence="1" key="1">
    <citation type="submission" date="2022-10" db="EMBL/GenBank/DDBJ databases">
        <title>Novel sulphate-reducing endosymbionts in the free-living metamonad Anaeramoeba.</title>
        <authorList>
            <person name="Jerlstrom-Hultqvist J."/>
            <person name="Cepicka I."/>
            <person name="Gallot-Lavallee L."/>
            <person name="Salas-Leiva D."/>
            <person name="Curtis B.A."/>
            <person name="Zahonova K."/>
            <person name="Pipaliya S."/>
            <person name="Dacks J."/>
            <person name="Roger A.J."/>
        </authorList>
    </citation>
    <scope>NUCLEOTIDE SEQUENCE</scope>
    <source>
        <strain evidence="1">BMAN</strain>
    </source>
</reference>
<comment type="caution">
    <text evidence="1">The sequence shown here is derived from an EMBL/GenBank/DDBJ whole genome shotgun (WGS) entry which is preliminary data.</text>
</comment>
<dbReference type="Proteomes" id="UP001149090">
    <property type="component" value="Unassembled WGS sequence"/>
</dbReference>
<sequence length="147" mass="16562">MFMFQPLSSEQAKSDFKKKANIFVGCVVALKVSSTIIQKVKPIRQFFMANDWSSSLFACFGDFKICLCGTFCPPYLAAKNKSGADGRDCTICDCICCPREYYTRQQIRSTYGFEESPVNDFLVMWCCGPCGACQDARELQTRGDMVR</sequence>
<dbReference type="Pfam" id="PF04749">
    <property type="entry name" value="PLAC8"/>
    <property type="match status" value="1"/>
</dbReference>
<dbReference type="PANTHER" id="PTHR15907">
    <property type="entry name" value="DUF614 FAMILY PROTEIN-RELATED"/>
    <property type="match status" value="1"/>
</dbReference>
<accession>A0A9Q0LRB0</accession>
<dbReference type="OrthoDB" id="1045822at2759"/>
<dbReference type="AlphaFoldDB" id="A0A9Q0LRB0"/>
<evidence type="ECO:0000313" key="2">
    <source>
        <dbReference type="Proteomes" id="UP001149090"/>
    </source>
</evidence>
<organism evidence="1 2">
    <name type="scientific">Anaeramoeba ignava</name>
    <name type="common">Anaerobic marine amoeba</name>
    <dbReference type="NCBI Taxonomy" id="1746090"/>
    <lineage>
        <taxon>Eukaryota</taxon>
        <taxon>Metamonada</taxon>
        <taxon>Anaeramoebidae</taxon>
        <taxon>Anaeramoeba</taxon>
    </lineage>
</organism>
<gene>
    <name evidence="1" type="ORF">M0811_05656</name>
</gene>
<dbReference type="NCBIfam" id="TIGR01571">
    <property type="entry name" value="A_thal_Cys_rich"/>
    <property type="match status" value="1"/>
</dbReference>